<dbReference type="PROSITE" id="PS00868">
    <property type="entry name" value="CYS_MET_METAB_PP"/>
    <property type="match status" value="1"/>
</dbReference>
<dbReference type="CDD" id="cd00614">
    <property type="entry name" value="CGS_like"/>
    <property type="match status" value="1"/>
</dbReference>
<dbReference type="RefSeq" id="WP_345197932.1">
    <property type="nucleotide sequence ID" value="NZ_BAABFL010000455.1"/>
</dbReference>
<dbReference type="InterPro" id="IPR015424">
    <property type="entry name" value="PyrdxlP-dep_Trfase"/>
</dbReference>
<gene>
    <name evidence="5" type="ORF">GCM10023116_38230</name>
</gene>
<dbReference type="PIRSF" id="PIRSF001434">
    <property type="entry name" value="CGS"/>
    <property type="match status" value="1"/>
</dbReference>
<dbReference type="InterPro" id="IPR015421">
    <property type="entry name" value="PyrdxlP-dep_Trfase_major"/>
</dbReference>
<dbReference type="InterPro" id="IPR015422">
    <property type="entry name" value="PyrdxlP-dep_Trfase_small"/>
</dbReference>
<keyword evidence="6" id="KW-1185">Reference proteome</keyword>
<dbReference type="Proteomes" id="UP001500604">
    <property type="component" value="Unassembled WGS sequence"/>
</dbReference>
<evidence type="ECO:0000313" key="6">
    <source>
        <dbReference type="Proteomes" id="UP001500604"/>
    </source>
</evidence>
<dbReference type="SUPFAM" id="SSF53383">
    <property type="entry name" value="PLP-dependent transferases"/>
    <property type="match status" value="1"/>
</dbReference>
<dbReference type="InterPro" id="IPR000277">
    <property type="entry name" value="Cys/Met-Metab_PyrdxlP-dep_enz"/>
</dbReference>
<comment type="cofactor">
    <cofactor evidence="1 4">
        <name>pyridoxal 5'-phosphate</name>
        <dbReference type="ChEBI" id="CHEBI:597326"/>
    </cofactor>
</comment>
<organism evidence="5 6">
    <name type="scientific">Kistimonas scapharcae</name>
    <dbReference type="NCBI Taxonomy" id="1036133"/>
    <lineage>
        <taxon>Bacteria</taxon>
        <taxon>Pseudomonadati</taxon>
        <taxon>Pseudomonadota</taxon>
        <taxon>Gammaproteobacteria</taxon>
        <taxon>Oceanospirillales</taxon>
        <taxon>Endozoicomonadaceae</taxon>
        <taxon>Kistimonas</taxon>
    </lineage>
</organism>
<dbReference type="PANTHER" id="PTHR11808">
    <property type="entry name" value="TRANS-SULFURATION ENZYME FAMILY MEMBER"/>
    <property type="match status" value="1"/>
</dbReference>
<dbReference type="InterPro" id="IPR054542">
    <property type="entry name" value="Cys_met_metab_PP"/>
</dbReference>
<comment type="similarity">
    <text evidence="2 4">Belongs to the trans-sulfuration enzymes family.</text>
</comment>
<evidence type="ECO:0000256" key="1">
    <source>
        <dbReference type="ARBA" id="ARBA00001933"/>
    </source>
</evidence>
<keyword evidence="3 4" id="KW-0663">Pyridoxal phosphate</keyword>
<reference evidence="6" key="1">
    <citation type="journal article" date="2019" name="Int. J. Syst. Evol. Microbiol.">
        <title>The Global Catalogue of Microorganisms (GCM) 10K type strain sequencing project: providing services to taxonomists for standard genome sequencing and annotation.</title>
        <authorList>
            <consortium name="The Broad Institute Genomics Platform"/>
            <consortium name="The Broad Institute Genome Sequencing Center for Infectious Disease"/>
            <person name="Wu L."/>
            <person name="Ma J."/>
        </authorList>
    </citation>
    <scope>NUCLEOTIDE SEQUENCE [LARGE SCALE GENOMIC DNA]</scope>
    <source>
        <strain evidence="6">JCM 17805</strain>
    </source>
</reference>
<evidence type="ECO:0000313" key="5">
    <source>
        <dbReference type="EMBL" id="GAA4651539.1"/>
    </source>
</evidence>
<evidence type="ECO:0000256" key="4">
    <source>
        <dbReference type="RuleBase" id="RU362118"/>
    </source>
</evidence>
<evidence type="ECO:0000256" key="2">
    <source>
        <dbReference type="ARBA" id="ARBA00009077"/>
    </source>
</evidence>
<dbReference type="Gene3D" id="3.90.1150.10">
    <property type="entry name" value="Aspartate Aminotransferase, domain 1"/>
    <property type="match status" value="1"/>
</dbReference>
<dbReference type="EMBL" id="BAABFL010000455">
    <property type="protein sequence ID" value="GAA4651539.1"/>
    <property type="molecule type" value="Genomic_DNA"/>
</dbReference>
<name>A0ABP8V7Z5_9GAMM</name>
<evidence type="ECO:0000256" key="3">
    <source>
        <dbReference type="ARBA" id="ARBA00022898"/>
    </source>
</evidence>
<sequence>MTSQPMRFATRTIHGGQENDPVTGAVMPAIVTASTYAQQAPGHHTGFEYSRSQNPTRFACERLLASLEGGQHGFAFASGLAAIGTVLELLSHGDHVIAMNDLYGGTFRLFDQVRRRSAGLAFSFIDMSEPEACQQAIQANTRMIWIESPTNPLLKLVDIEAICALAKARDILVVVDNTFATPFNQQPLSLGADIVVHSTTKYLNGHSDTVGGAVIVGKNTHLSDSLTFLQNAIGSVAGPFDSYLTLRGIKTLALRMRAHNDNAQQLAEWLSQHRQVENVIYPGLPSHPQHALAKQQMTGFSGVVSMQIKGGLQETSRFFSRLQIFTLAESLGGVESLAEQPAIMTHASIPPETRKSIGIHDNLIRLSVGIEDIEDLKSDLDTALQAA</sequence>
<dbReference type="Pfam" id="PF01053">
    <property type="entry name" value="Cys_Met_Meta_PP"/>
    <property type="match status" value="1"/>
</dbReference>
<protein>
    <submittedName>
        <fullName evidence="5">Cystathionine gamma-synthase</fullName>
    </submittedName>
</protein>
<comment type="caution">
    <text evidence="5">The sequence shown here is derived from an EMBL/GenBank/DDBJ whole genome shotgun (WGS) entry which is preliminary data.</text>
</comment>
<dbReference type="PANTHER" id="PTHR11808:SF15">
    <property type="entry name" value="CYSTATHIONINE GAMMA-LYASE"/>
    <property type="match status" value="1"/>
</dbReference>
<proteinExistence type="inferred from homology"/>
<dbReference type="Gene3D" id="3.40.640.10">
    <property type="entry name" value="Type I PLP-dependent aspartate aminotransferase-like (Major domain)"/>
    <property type="match status" value="1"/>
</dbReference>
<accession>A0ABP8V7Z5</accession>